<name>A0AAW9FLV0_9HYPH</name>
<evidence type="ECO:0000313" key="1">
    <source>
        <dbReference type="EMBL" id="MDX8304552.1"/>
    </source>
</evidence>
<accession>A0AAW9FLV0</accession>
<organism evidence="1">
    <name type="scientific">Agrobacterium rosae</name>
    <dbReference type="NCBI Taxonomy" id="1972867"/>
    <lineage>
        <taxon>Bacteria</taxon>
        <taxon>Pseudomonadati</taxon>
        <taxon>Pseudomonadota</taxon>
        <taxon>Alphaproteobacteria</taxon>
        <taxon>Hyphomicrobiales</taxon>
        <taxon>Rhizobiaceae</taxon>
        <taxon>Rhizobium/Agrobacterium group</taxon>
        <taxon>Agrobacterium</taxon>
    </lineage>
</organism>
<gene>
    <name evidence="1" type="ORF">RMR22_20040</name>
</gene>
<protein>
    <submittedName>
        <fullName evidence="1">Uncharacterized protein</fullName>
    </submittedName>
</protein>
<dbReference type="EMBL" id="JAVRAF010000008">
    <property type="protein sequence ID" value="MDX8304552.1"/>
    <property type="molecule type" value="Genomic_DNA"/>
</dbReference>
<sequence>MPFLPTVVNNGPSASTALRTALAILAKRLATEVAEDGGLSPAMR</sequence>
<dbReference type="AlphaFoldDB" id="A0AAW9FLV0"/>
<reference evidence="1" key="1">
    <citation type="journal article" date="2023" name="Phytobiomes J">
        <title>Deciphering the key players within the bacterial microbiota associated with aerial crown gall tumors on rhododendron: Insights into the gallobiome.</title>
        <authorList>
            <person name="Kuzmanovic N."/>
            <person name="Nesme J."/>
            <person name="Wolf J."/>
            <person name="Neumann-Schaal M."/>
            <person name="Petersen J."/>
            <person name="Fernandez-Gnecco G."/>
            <person name="Sproeer C."/>
            <person name="Bunk B."/>
            <person name="Overmann J."/>
            <person name="Sorensen S.J."/>
            <person name="Idczak E."/>
            <person name="Smalla K."/>
        </authorList>
    </citation>
    <scope>NUCLEOTIDE SEQUENCE</scope>
    <source>
        <strain evidence="1">Rho-11.1</strain>
    </source>
</reference>
<dbReference type="RefSeq" id="WP_320203258.1">
    <property type="nucleotide sequence ID" value="NZ_CP133552.1"/>
</dbReference>
<proteinExistence type="predicted"/>
<comment type="caution">
    <text evidence="1">The sequence shown here is derived from an EMBL/GenBank/DDBJ whole genome shotgun (WGS) entry which is preliminary data.</text>
</comment>